<dbReference type="InterPro" id="IPR044694">
    <property type="entry name" value="NUP214"/>
</dbReference>
<dbReference type="GO" id="GO:0017056">
    <property type="term" value="F:structural constituent of nuclear pore"/>
    <property type="evidence" value="ECO:0007669"/>
    <property type="project" value="InterPro"/>
</dbReference>
<keyword evidence="3" id="KW-1185">Reference proteome</keyword>
<sequence>MGAKVVEIKEESEGEHAETTDYFFEKIGEAIPVTSTKQDDALFDLRSPPSQPLALSQRNVLIFVAHSSGFCVARNKDVIDKAREIEEKGTSSSSSSLQDLSVVDVPIEQGKVHILALSSDDSALAVSVGTFILFFQIHSLLTKDVEPFFSCSLDDSSHVKDLKWTTKLDNSFVALSNHGNLYHGGFHTPLNYIMDDVDAVEWSVKSKYIAVARKTTLSILSSSKFKERLCISLSFKDWIGDSNANCIIKVDSIKWVRPDCIILGCLQLTKDGNEENYLLQVISSKDGKITDVSSELVVQSFYDLFPGLVDAIVPFGSGPYLFMSYLKQCELAIIANRKNTDQHILLLGWSLGDEKSEATAVDIERDNWLPRIELQDNGDDNLIMGLCVDKVSLYGKVKIQLGVEEQEELSPYCILMCLTLEGKLIMFHFASQTGTRVPSLVVSDHSDEEEQQDIPAVVPVGCDLSKLPFGLGEQKKLEQVTLGLQLQDVKNYEVNTVPTKDELKYSCKDNSSMSKLLTNQISLKETANSEVGSLKFPESLKAEGQIKVPVTTLFQITGSQQVQPSGLQSTNFGMSSFIISSQEEHGCVVGDSGKTESQKLSGLESSTASFSGKIPDRPGQSAGQGSLTGTGKIESLPSFHATQLSPQLNFASGKSPNYKLYTSKDEYTSLPQSGMLISEPNLSKQFGNVKEMVKQLDVLLECIEGNGGFKDACTVLQKAPVEALEQGISMLSEKCRDHRSIMDKQLEEIQHLLDRTVQVLARKLYMEGIVKQASESRYWDLWDRQKLNPELGLKRRHILTLHQELTNQLIELERHFNTLELDKFGEDGAGRRGLHKFGPSRKVQSLHSLHNTMSSQLAVAEQLSERLSKQMAVLSLVSPVKQQNVKKELFEAIGIPYDASFNSPDASKVSDTSSLKKLLLSCSAVAKDHSGRQSSAMKSHDSDTARRSRDSLDWSWASFEPPKTIVKRMLLQDSQKARVDSSSLLINRQHFSPPTLEGSPVARLRDHTSPSAFLYSSGNKGIPVTSPQQGSESQSIMFRWANDTTATPHSADMQSAMGTFNVTVVNPTSGISIIENYSSVSINGDKSILQSEMASLSARLPMQRPLLKKSSEISNSVIESLACEPSTAKSSFDFSNNVSQISPPTAVPSVPTNSLIVSNFNVLTRNGQPGEKEPYSAFSTPFSRTQSNSKPNVDPTVLLTSLSLASASLSPMSTSSSAASSSLSSTSTSLPSASLCTIVSSSDSLSLQAPKIVLPLSTLIPVSSASNSAKTELQYPTGDFSSETDMNGTTETVSLRTAPPAGELSLKLKPPVSSAPTIEIQTQLASASQASFTDTATSSSNVASNAQPEQQSAACVFYAAPLSASGSTIAGKNENLDVAVTQEDEMEEAAPETNQTTELSLGSFAAFGIISTPNTTAPKPNPFGNATASPASSSFTVAASSGELFRPASFSFQSTQPSQPSQPTIFGGFSGDFGTGTTVQSPTQSGFGQPSQIGGGQQALGSVLGAFGQSRQLGISSPGSGFASASAFVGGFTRNNSPGGFSSAVTGGGFASVASTGGGFAGLASAGGGFAGAASAAGGFAAAATGGGGFAGAGGFGAFSSQGTGGFSAFGGSAGGTGIPAELFTQMRK</sequence>
<evidence type="ECO:0008006" key="4">
    <source>
        <dbReference type="Google" id="ProtNLM"/>
    </source>
</evidence>
<dbReference type="STRING" id="3775.A0A1Q3BRH9"/>
<feature type="region of interest" description="Disordered" evidence="1">
    <location>
        <begin position="1167"/>
        <end position="1194"/>
    </location>
</feature>
<dbReference type="FunCoup" id="A0A1Q3BRH9">
    <property type="interactions" value="1390"/>
</dbReference>
<dbReference type="SUPFAM" id="SSF117289">
    <property type="entry name" value="Nucleoporin domain"/>
    <property type="match status" value="1"/>
</dbReference>
<feature type="compositionally biased region" description="Low complexity" evidence="1">
    <location>
        <begin position="1451"/>
        <end position="1467"/>
    </location>
</feature>
<evidence type="ECO:0000313" key="3">
    <source>
        <dbReference type="Proteomes" id="UP000187406"/>
    </source>
</evidence>
<dbReference type="Proteomes" id="UP000187406">
    <property type="component" value="Unassembled WGS sequence"/>
</dbReference>
<feature type="region of interest" description="Disordered" evidence="1">
    <location>
        <begin position="588"/>
        <end position="632"/>
    </location>
</feature>
<gene>
    <name evidence="2" type="ORF">CFOL_v3_13962</name>
</gene>
<dbReference type="PANTHER" id="PTHR34418:SF3">
    <property type="entry name" value="NUCLEAR PORE COMPLEX PROTEIN NUP214"/>
    <property type="match status" value="1"/>
</dbReference>
<dbReference type="PANTHER" id="PTHR34418">
    <property type="entry name" value="NUCLEAR PORE COMPLEX PROTEIN NUP214 ISOFORM X1"/>
    <property type="match status" value="1"/>
</dbReference>
<dbReference type="InParanoid" id="A0A1Q3BRH9"/>
<accession>A0A1Q3BRH9</accession>
<evidence type="ECO:0000313" key="2">
    <source>
        <dbReference type="EMBL" id="GAV70464.1"/>
    </source>
</evidence>
<proteinExistence type="predicted"/>
<comment type="caution">
    <text evidence="2">The sequence shown here is derived from an EMBL/GenBank/DDBJ whole genome shotgun (WGS) entry which is preliminary data.</text>
</comment>
<dbReference type="OrthoDB" id="248320at2759"/>
<feature type="compositionally biased region" description="Polar residues" evidence="1">
    <location>
        <begin position="598"/>
        <end position="610"/>
    </location>
</feature>
<name>A0A1Q3BRH9_CEPFO</name>
<feature type="region of interest" description="Disordered" evidence="1">
    <location>
        <begin position="1451"/>
        <end position="1495"/>
    </location>
</feature>
<feature type="compositionally biased region" description="Polar residues" evidence="1">
    <location>
        <begin position="1479"/>
        <end position="1492"/>
    </location>
</feature>
<evidence type="ECO:0000256" key="1">
    <source>
        <dbReference type="SAM" id="MobiDB-lite"/>
    </source>
</evidence>
<protein>
    <recommendedName>
        <fullName evidence="4">Nuclear pore complex protein NUP214</fullName>
    </recommendedName>
</protein>
<feature type="compositionally biased region" description="Polar residues" evidence="1">
    <location>
        <begin position="1177"/>
        <end position="1191"/>
    </location>
</feature>
<reference evidence="3" key="1">
    <citation type="submission" date="2016-04" db="EMBL/GenBank/DDBJ databases">
        <title>Cephalotus genome sequencing.</title>
        <authorList>
            <person name="Fukushima K."/>
            <person name="Hasebe M."/>
            <person name="Fang X."/>
        </authorList>
    </citation>
    <scope>NUCLEOTIDE SEQUENCE [LARGE SCALE GENOMIC DNA]</scope>
    <source>
        <strain evidence="3">cv. St1</strain>
    </source>
</reference>
<dbReference type="EMBL" id="BDDD01000809">
    <property type="protein sequence ID" value="GAV70464.1"/>
    <property type="molecule type" value="Genomic_DNA"/>
</dbReference>
<dbReference type="GO" id="GO:0006405">
    <property type="term" value="P:RNA export from nucleus"/>
    <property type="evidence" value="ECO:0007669"/>
    <property type="project" value="InterPro"/>
</dbReference>
<feature type="region of interest" description="Disordered" evidence="1">
    <location>
        <begin position="1412"/>
        <end position="1431"/>
    </location>
</feature>
<organism evidence="2 3">
    <name type="scientific">Cephalotus follicularis</name>
    <name type="common">Albany pitcher plant</name>
    <dbReference type="NCBI Taxonomy" id="3775"/>
    <lineage>
        <taxon>Eukaryota</taxon>
        <taxon>Viridiplantae</taxon>
        <taxon>Streptophyta</taxon>
        <taxon>Embryophyta</taxon>
        <taxon>Tracheophyta</taxon>
        <taxon>Spermatophyta</taxon>
        <taxon>Magnoliopsida</taxon>
        <taxon>eudicotyledons</taxon>
        <taxon>Gunneridae</taxon>
        <taxon>Pentapetalae</taxon>
        <taxon>rosids</taxon>
        <taxon>fabids</taxon>
        <taxon>Oxalidales</taxon>
        <taxon>Cephalotaceae</taxon>
        <taxon>Cephalotus</taxon>
    </lineage>
</organism>